<name>A0A7S9LB88_9PSED</name>
<accession>A0A7S9LB88</accession>
<sequence>MDTRQAQSMTAILRDEHADLPEPANDVPAWGPYITAHFNPRKGVELFYAEIHVPQAGAQRYIYWSLMNPNYGKNPSYAGIQMSLVPGNDVYGNNICSIWDSDDLPEDTLPEATLISGRPGIYWDHFGNEGTGLHTSNQNAWKPGERYAMVIRRWTRKGDDKYTYTSMFMYSFTAKTWTHWMSARIAGRALMLEGNPAGFVERYGGDAQHYYGHFGNYFIMVEGGEWQSPHKYTVGAGKAPWRASLVNGHSGQDVKVQVGQTPERDQEITLRPAQQNRPTTITPPIIESFTVTYHVRAQTIEWAWTIKDSSPPPIRTLLSISRDEVYGQDVYLHEINGPSGRKAITNDLLLRENDYKGTYRYFARIEYFDIFEQKSNNGYVQVVFDYA</sequence>
<dbReference type="Pfam" id="PF11958">
    <property type="entry name" value="DUF3472"/>
    <property type="match status" value="1"/>
</dbReference>
<dbReference type="AlphaFoldDB" id="A0A7S9LB88"/>
<dbReference type="Proteomes" id="UP000594430">
    <property type="component" value="Chromosome"/>
</dbReference>
<dbReference type="GeneID" id="93442013"/>
<evidence type="ECO:0000313" key="2">
    <source>
        <dbReference type="Proteomes" id="UP000594430"/>
    </source>
</evidence>
<evidence type="ECO:0000313" key="1">
    <source>
        <dbReference type="EMBL" id="QPH50985.1"/>
    </source>
</evidence>
<reference evidence="1 2" key="1">
    <citation type="submission" date="2020-11" db="EMBL/GenBank/DDBJ databases">
        <title>Pseudomonas fulva producing VIM-24.</title>
        <authorList>
            <person name="Liu S."/>
        </authorList>
    </citation>
    <scope>NUCLEOTIDE SEQUENCE [LARGE SCALE GENOMIC DNA]</scope>
    <source>
        <strain evidence="1 2">ZDHY414</strain>
    </source>
</reference>
<dbReference type="RefSeq" id="WP_158526966.1">
    <property type="nucleotide sequence ID" value="NZ_CP064943.1"/>
</dbReference>
<gene>
    <name evidence="1" type="ORF">IZU98_09955</name>
</gene>
<proteinExistence type="predicted"/>
<dbReference type="EMBL" id="CP064946">
    <property type="protein sequence ID" value="QPH50985.1"/>
    <property type="molecule type" value="Genomic_DNA"/>
</dbReference>
<organism evidence="1 2">
    <name type="scientific">Pseudomonas fulva</name>
    <dbReference type="NCBI Taxonomy" id="47880"/>
    <lineage>
        <taxon>Bacteria</taxon>
        <taxon>Pseudomonadati</taxon>
        <taxon>Pseudomonadota</taxon>
        <taxon>Gammaproteobacteria</taxon>
        <taxon>Pseudomonadales</taxon>
        <taxon>Pseudomonadaceae</taxon>
        <taxon>Pseudomonas</taxon>
    </lineage>
</organism>
<dbReference type="InterPro" id="IPR021862">
    <property type="entry name" value="DUF3472"/>
</dbReference>
<protein>
    <submittedName>
        <fullName evidence="1">DUF3472 domain-containing protein</fullName>
    </submittedName>
</protein>